<sequence length="203" mass="23350">MDKFIPDTKELVSFLVALPLYDEEELIEKHSVGVTATEYHLGTKIVAYHELPDRSKHGKVGLFDSKKDKKEVECTFKKGKLHGKYTFVTSLYDTSEFEFVDGTIQRATFAGINDDADSYIRLETYKNGRLLEKDAGNKIKRYIQTKDGKTLRVKKVVLSDRVIITECFASNGLKKYLNLPFFEMKTRVYGKKGIVNQRTFIKE</sequence>
<accession>A0AA96ES97</accession>
<proteinExistence type="predicted"/>
<organism evidence="1">
    <name type="scientific">Marseillevirus sp</name>
    <dbReference type="NCBI Taxonomy" id="2809551"/>
    <lineage>
        <taxon>Viruses</taxon>
        <taxon>Varidnaviria</taxon>
        <taxon>Bamfordvirae</taxon>
        <taxon>Nucleocytoviricota</taxon>
        <taxon>Megaviricetes</taxon>
        <taxon>Pimascovirales</taxon>
        <taxon>Pimascovirales incertae sedis</taxon>
        <taxon>Marseilleviridae</taxon>
        <taxon>Marseillevirus</taxon>
    </lineage>
</organism>
<reference evidence="1" key="1">
    <citation type="submission" date="2023-07" db="EMBL/GenBank/DDBJ databases">
        <authorList>
            <person name="Xia Y."/>
        </authorList>
    </citation>
    <scope>NUCLEOTIDE SEQUENCE</scope>
    <source>
        <strain evidence="1">E</strain>
    </source>
</reference>
<name>A0AA96ES97_9VIRU</name>
<dbReference type="EMBL" id="OR343189">
    <property type="protein sequence ID" value="WNL50157.1"/>
    <property type="molecule type" value="Genomic_DNA"/>
</dbReference>
<protein>
    <submittedName>
        <fullName evidence="1">Uncharacterized protein</fullName>
    </submittedName>
</protein>
<gene>
    <name evidence="1" type="ORF">MarDSR_118</name>
</gene>
<evidence type="ECO:0000313" key="1">
    <source>
        <dbReference type="EMBL" id="WNL50157.1"/>
    </source>
</evidence>
<dbReference type="SUPFAM" id="SSF82185">
    <property type="entry name" value="Histone H3 K4-specific methyltransferase SET7/9 N-terminal domain"/>
    <property type="match status" value="1"/>
</dbReference>